<dbReference type="CDD" id="cd16917">
    <property type="entry name" value="HATPase_UhpB-NarQ-NarX-like"/>
    <property type="match status" value="1"/>
</dbReference>
<keyword evidence="9" id="KW-1133">Transmembrane helix</keyword>
<keyword evidence="4" id="KW-0808">Transferase</keyword>
<feature type="transmembrane region" description="Helical" evidence="9">
    <location>
        <begin position="40"/>
        <end position="59"/>
    </location>
</feature>
<dbReference type="InterPro" id="IPR036890">
    <property type="entry name" value="HATPase_C_sf"/>
</dbReference>
<feature type="transmembrane region" description="Helical" evidence="9">
    <location>
        <begin position="131"/>
        <end position="150"/>
    </location>
</feature>
<dbReference type="SUPFAM" id="SSF55874">
    <property type="entry name" value="ATPase domain of HSP90 chaperone/DNA topoisomerase II/histidine kinase"/>
    <property type="match status" value="1"/>
</dbReference>
<dbReference type="GO" id="GO:0000155">
    <property type="term" value="F:phosphorelay sensor kinase activity"/>
    <property type="evidence" value="ECO:0007669"/>
    <property type="project" value="InterPro"/>
</dbReference>
<evidence type="ECO:0000256" key="7">
    <source>
        <dbReference type="ARBA" id="ARBA00022840"/>
    </source>
</evidence>
<gene>
    <name evidence="12" type="ORF">HMPREF9020_01034</name>
</gene>
<feature type="transmembrane region" description="Helical" evidence="9">
    <location>
        <begin position="71"/>
        <end position="96"/>
    </location>
</feature>
<organism evidence="12 13">
    <name type="scientific">Scardovia inopinata F0304</name>
    <dbReference type="NCBI Taxonomy" id="641146"/>
    <lineage>
        <taxon>Bacteria</taxon>
        <taxon>Bacillati</taxon>
        <taxon>Actinomycetota</taxon>
        <taxon>Actinomycetes</taxon>
        <taxon>Bifidobacteriales</taxon>
        <taxon>Bifidobacteriaceae</taxon>
        <taxon>Scardovia</taxon>
    </lineage>
</organism>
<dbReference type="GO" id="GO:0005524">
    <property type="term" value="F:ATP binding"/>
    <property type="evidence" value="ECO:0007669"/>
    <property type="project" value="UniProtKB-KW"/>
</dbReference>
<evidence type="ECO:0000259" key="10">
    <source>
        <dbReference type="Pfam" id="PF02518"/>
    </source>
</evidence>
<dbReference type="Pfam" id="PF07730">
    <property type="entry name" value="HisKA_3"/>
    <property type="match status" value="1"/>
</dbReference>
<comment type="catalytic activity">
    <reaction evidence="1">
        <text>ATP + protein L-histidine = ADP + protein N-phospho-L-histidine.</text>
        <dbReference type="EC" id="2.7.13.3"/>
    </reaction>
</comment>
<feature type="transmembrane region" description="Helical" evidence="9">
    <location>
        <begin position="108"/>
        <end position="125"/>
    </location>
</feature>
<keyword evidence="5" id="KW-0547">Nucleotide-binding</keyword>
<dbReference type="Gene3D" id="3.30.565.10">
    <property type="entry name" value="Histidine kinase-like ATPase, C-terminal domain"/>
    <property type="match status" value="1"/>
</dbReference>
<dbReference type="EMBL" id="ADCX01000006">
    <property type="protein sequence ID" value="EFG25966.2"/>
    <property type="molecule type" value="Genomic_DNA"/>
</dbReference>
<evidence type="ECO:0000313" key="12">
    <source>
        <dbReference type="EMBL" id="EFG25966.2"/>
    </source>
</evidence>
<keyword evidence="9" id="KW-0472">Membrane</keyword>
<feature type="transmembrane region" description="Helical" evidence="9">
    <location>
        <begin position="12"/>
        <end position="33"/>
    </location>
</feature>
<evidence type="ECO:0000256" key="3">
    <source>
        <dbReference type="ARBA" id="ARBA00022553"/>
    </source>
</evidence>
<keyword evidence="8" id="KW-0902">Two-component regulatory system</keyword>
<evidence type="ECO:0000256" key="9">
    <source>
        <dbReference type="SAM" id="Phobius"/>
    </source>
</evidence>
<dbReference type="GO" id="GO:0016020">
    <property type="term" value="C:membrane"/>
    <property type="evidence" value="ECO:0007669"/>
    <property type="project" value="InterPro"/>
</dbReference>
<dbReference type="PANTHER" id="PTHR24421">
    <property type="entry name" value="NITRATE/NITRITE SENSOR PROTEIN NARX-RELATED"/>
    <property type="match status" value="1"/>
</dbReference>
<feature type="domain" description="Signal transduction histidine kinase subgroup 3 dimerisation and phosphoacceptor" evidence="11">
    <location>
        <begin position="167"/>
        <end position="227"/>
    </location>
</feature>
<sequence length="374" mass="40786">MTALSKNFFKKATPFLFILLFCSVDIAVFWLTVIPHSPQLRVLQIILALASLAGSMLSIKYPKGSIVCLSIFAAIAWIAQLTADPFLMVSLAVFHCAERSGKKLIPRAFLMTIILVFAAAMGVKASNNLSLVRNTLLSIGAVTLAWFLGVRTQRIKRDSQNEARMQEQARLSREIHDVLSYSLGTIGVQAGVSAHVENILPEQLRQTLQGIQATANDGIAQLRQLLEKQNRQNPQNHSVTPHFDLSGKIAELQQTCEKSGLRMDFQVSGNQDVLDSLDVSIQSTIYSIIRETVTNTLTHAQAHTIFAAIDVTGSHVRLHIADDGRGKAAHIQFGHGLTGIQERVRLLGGTLKITDASQHGVAVDVEIPAQSGES</sequence>
<evidence type="ECO:0000256" key="4">
    <source>
        <dbReference type="ARBA" id="ARBA00022679"/>
    </source>
</evidence>
<dbReference type="Proteomes" id="UP000005777">
    <property type="component" value="Unassembled WGS sequence"/>
</dbReference>
<keyword evidence="9" id="KW-0812">Transmembrane</keyword>
<dbReference type="Pfam" id="PF02518">
    <property type="entry name" value="HATPase_c"/>
    <property type="match status" value="1"/>
</dbReference>
<dbReference type="InterPro" id="IPR003594">
    <property type="entry name" value="HATPase_dom"/>
</dbReference>
<dbReference type="EC" id="2.7.13.3" evidence="2"/>
<dbReference type="PANTHER" id="PTHR24421:SF10">
    <property type="entry name" value="NITRATE_NITRITE SENSOR PROTEIN NARQ"/>
    <property type="match status" value="1"/>
</dbReference>
<dbReference type="eggNOG" id="COG4585">
    <property type="taxonomic scope" value="Bacteria"/>
</dbReference>
<dbReference type="InterPro" id="IPR050482">
    <property type="entry name" value="Sensor_HK_TwoCompSys"/>
</dbReference>
<reference evidence="12 13" key="1">
    <citation type="submission" date="2012-01" db="EMBL/GenBank/DDBJ databases">
        <title>The Genome Sequence of Scardovia inopinata F0304.</title>
        <authorList>
            <consortium name="The Broad Institute Genome Sequencing Platform"/>
            <person name="Ward D."/>
            <person name="Earl A."/>
            <person name="Feldgarden M."/>
            <person name="Gevers D."/>
            <person name="Young S."/>
            <person name="Zeng Q."/>
            <person name="Koehrsen M."/>
            <person name="Alvarado L."/>
            <person name="Berlin A.M."/>
            <person name="Borenstein D."/>
            <person name="Chapman S.B."/>
            <person name="Chen Z."/>
            <person name="Engels R."/>
            <person name="Freedman E."/>
            <person name="Gellesch M."/>
            <person name="Goldberg J."/>
            <person name="Griggs A."/>
            <person name="Gujja S."/>
            <person name="Heilman E.R."/>
            <person name="Heiman D.I."/>
            <person name="Hepburn T.A."/>
            <person name="Howarth C."/>
            <person name="Jen D."/>
            <person name="Larson L."/>
            <person name="Mehta T."/>
            <person name="Park D."/>
            <person name="Pearson M."/>
            <person name="Richards J."/>
            <person name="Roberts A."/>
            <person name="Saif S."/>
            <person name="Shea T.D."/>
            <person name="Shenoy N."/>
            <person name="Sisk P."/>
            <person name="Stolte C."/>
            <person name="Sykes S.N."/>
            <person name="Walk T."/>
            <person name="White J."/>
            <person name="Yandava C."/>
            <person name="Izard J."/>
            <person name="Baranova O.V."/>
            <person name="Blanton J.M."/>
            <person name="Tanner A.C."/>
            <person name="Dewhirst F."/>
            <person name="Haas B."/>
            <person name="Nusbaum C."/>
            <person name="Birren B."/>
        </authorList>
    </citation>
    <scope>NUCLEOTIDE SEQUENCE [LARGE SCALE GENOMIC DNA]</scope>
    <source>
        <strain evidence="12 13">F0304</strain>
    </source>
</reference>
<keyword evidence="13" id="KW-1185">Reference proteome</keyword>
<keyword evidence="3" id="KW-0597">Phosphoprotein</keyword>
<evidence type="ECO:0000256" key="6">
    <source>
        <dbReference type="ARBA" id="ARBA00022777"/>
    </source>
</evidence>
<protein>
    <recommendedName>
        <fullName evidence="2">histidine kinase</fullName>
        <ecNumber evidence="2">2.7.13.3</ecNumber>
    </recommendedName>
</protein>
<evidence type="ECO:0000256" key="1">
    <source>
        <dbReference type="ARBA" id="ARBA00000085"/>
    </source>
</evidence>
<feature type="domain" description="Histidine kinase/HSP90-like ATPase" evidence="10">
    <location>
        <begin position="283"/>
        <end position="370"/>
    </location>
</feature>
<evidence type="ECO:0000313" key="13">
    <source>
        <dbReference type="Proteomes" id="UP000005777"/>
    </source>
</evidence>
<dbReference type="GO" id="GO:0046983">
    <property type="term" value="F:protein dimerization activity"/>
    <property type="evidence" value="ECO:0007669"/>
    <property type="project" value="InterPro"/>
</dbReference>
<evidence type="ECO:0000256" key="5">
    <source>
        <dbReference type="ARBA" id="ARBA00022741"/>
    </source>
</evidence>
<dbReference type="Gene3D" id="1.20.5.1930">
    <property type="match status" value="1"/>
</dbReference>
<evidence type="ECO:0000259" key="11">
    <source>
        <dbReference type="Pfam" id="PF07730"/>
    </source>
</evidence>
<proteinExistence type="predicted"/>
<evidence type="ECO:0000256" key="8">
    <source>
        <dbReference type="ARBA" id="ARBA00023012"/>
    </source>
</evidence>
<dbReference type="AlphaFoldDB" id="W5IGE4"/>
<keyword evidence="7" id="KW-0067">ATP-binding</keyword>
<accession>W5IGE4</accession>
<dbReference type="HOGENOM" id="CLU_739425_0_0_11"/>
<dbReference type="InterPro" id="IPR011712">
    <property type="entry name" value="Sig_transdc_His_kin_sub3_dim/P"/>
</dbReference>
<evidence type="ECO:0000256" key="2">
    <source>
        <dbReference type="ARBA" id="ARBA00012438"/>
    </source>
</evidence>
<comment type="caution">
    <text evidence="12">The sequence shown here is derived from an EMBL/GenBank/DDBJ whole genome shotgun (WGS) entry which is preliminary data.</text>
</comment>
<name>W5IGE4_SCAIO</name>
<keyword evidence="6" id="KW-0418">Kinase</keyword>